<dbReference type="InterPro" id="IPR029058">
    <property type="entry name" value="AB_hydrolase_fold"/>
</dbReference>
<sequence length="63" mass="6887">MGEIDLFHDEDAQYARRLREAGVDVTLDVVPGAPHGFKSLAPDVPVVQDAVRRARDWLAATTA</sequence>
<dbReference type="Proteomes" id="UP001321475">
    <property type="component" value="Chromosome"/>
</dbReference>
<reference evidence="3" key="1">
    <citation type="journal article" date="2019" name="Int. J. Syst. Evol. Microbiol.">
        <title>The Global Catalogue of Microorganisms (GCM) 10K type strain sequencing project: providing services to taxonomists for standard genome sequencing and annotation.</title>
        <authorList>
            <consortium name="The Broad Institute Genomics Platform"/>
            <consortium name="The Broad Institute Genome Sequencing Center for Infectious Disease"/>
            <person name="Wu L."/>
            <person name="Ma J."/>
        </authorList>
    </citation>
    <scope>NUCLEOTIDE SEQUENCE [LARGE SCALE GENOMIC DNA]</scope>
    <source>
        <strain evidence="3">NBRC 108565</strain>
    </source>
</reference>
<feature type="domain" description="Alpha/beta hydrolase fold-3" evidence="1">
    <location>
        <begin position="2"/>
        <end position="37"/>
    </location>
</feature>
<accession>A0ABM8G6A3</accession>
<organism evidence="2 3">
    <name type="scientific">Paraoerskovia sediminicola</name>
    <dbReference type="NCBI Taxonomy" id="1138587"/>
    <lineage>
        <taxon>Bacteria</taxon>
        <taxon>Bacillati</taxon>
        <taxon>Actinomycetota</taxon>
        <taxon>Actinomycetes</taxon>
        <taxon>Micrococcales</taxon>
        <taxon>Cellulomonadaceae</taxon>
        <taxon>Paraoerskovia</taxon>
    </lineage>
</organism>
<dbReference type="InterPro" id="IPR013094">
    <property type="entry name" value="AB_hydrolase_3"/>
</dbReference>
<evidence type="ECO:0000313" key="3">
    <source>
        <dbReference type="Proteomes" id="UP001321475"/>
    </source>
</evidence>
<evidence type="ECO:0000259" key="1">
    <source>
        <dbReference type="Pfam" id="PF07859"/>
    </source>
</evidence>
<protein>
    <recommendedName>
        <fullName evidence="1">Alpha/beta hydrolase fold-3 domain-containing protein</fullName>
    </recommendedName>
</protein>
<dbReference type="EMBL" id="AP027729">
    <property type="protein sequence ID" value="BDZ43602.1"/>
    <property type="molecule type" value="Genomic_DNA"/>
</dbReference>
<dbReference type="SUPFAM" id="SSF53474">
    <property type="entry name" value="alpha/beta-Hydrolases"/>
    <property type="match status" value="1"/>
</dbReference>
<proteinExistence type="predicted"/>
<dbReference type="Gene3D" id="3.40.50.1820">
    <property type="entry name" value="alpha/beta hydrolase"/>
    <property type="match status" value="1"/>
</dbReference>
<keyword evidence="3" id="KW-1185">Reference proteome</keyword>
<dbReference type="Pfam" id="PF07859">
    <property type="entry name" value="Abhydrolase_3"/>
    <property type="match status" value="1"/>
</dbReference>
<name>A0ABM8G6A3_9CELL</name>
<evidence type="ECO:0000313" key="2">
    <source>
        <dbReference type="EMBL" id="BDZ43602.1"/>
    </source>
</evidence>
<gene>
    <name evidence="2" type="ORF">GCM10025865_29010</name>
</gene>